<dbReference type="Proteomes" id="UP000655830">
    <property type="component" value="Unassembled WGS sequence"/>
</dbReference>
<organism evidence="7 8">
    <name type="scientific">Zhenhengia yiwuensis</name>
    <dbReference type="NCBI Taxonomy" id="2763666"/>
    <lineage>
        <taxon>Bacteria</taxon>
        <taxon>Bacillati</taxon>
        <taxon>Bacillota</taxon>
        <taxon>Clostridia</taxon>
        <taxon>Lachnospirales</taxon>
        <taxon>Lachnospiraceae</taxon>
        <taxon>Zhenhengia</taxon>
    </lineage>
</organism>
<evidence type="ECO:0000313" key="7">
    <source>
        <dbReference type="EMBL" id="MBC8578242.1"/>
    </source>
</evidence>
<keyword evidence="8" id="KW-1185">Reference proteome</keyword>
<feature type="domain" description="ATPase BadF/BadG/BcrA/BcrD type" evidence="5">
    <location>
        <begin position="5"/>
        <end position="232"/>
    </location>
</feature>
<dbReference type="InterPro" id="IPR018709">
    <property type="entry name" value="CoA_activase_DUF2229"/>
</dbReference>
<evidence type="ECO:0000256" key="1">
    <source>
        <dbReference type="ARBA" id="ARBA00001966"/>
    </source>
</evidence>
<comment type="cofactor">
    <cofactor evidence="1">
        <name>[4Fe-4S] cluster</name>
        <dbReference type="ChEBI" id="CHEBI:49883"/>
    </cofactor>
</comment>
<dbReference type="Pfam" id="PF01869">
    <property type="entry name" value="BcrAD_BadFG"/>
    <property type="match status" value="2"/>
</dbReference>
<dbReference type="CDD" id="cd24035">
    <property type="entry name" value="ASKHA_NBD_O66634-like_rpt2"/>
    <property type="match status" value="1"/>
</dbReference>
<dbReference type="Gene3D" id="3.30.420.40">
    <property type="match status" value="4"/>
</dbReference>
<keyword evidence="4" id="KW-0411">Iron-sulfur</keyword>
<evidence type="ECO:0000313" key="8">
    <source>
        <dbReference type="Proteomes" id="UP000655830"/>
    </source>
</evidence>
<dbReference type="AlphaFoldDB" id="A0A926IC12"/>
<dbReference type="InterPro" id="IPR002731">
    <property type="entry name" value="ATPase_BadF"/>
</dbReference>
<proteinExistence type="predicted"/>
<dbReference type="PANTHER" id="PTHR32329">
    <property type="entry name" value="BIFUNCTIONAL PROTEIN [INCLUDES 2-HYDROXYACYL-COA DEHYDRATASE (N-TER) AND ITS ACTIVATOR DOMAIN (C_TERM)-RELATED"/>
    <property type="match status" value="1"/>
</dbReference>
<feature type="domain" description="DUF2229" evidence="6">
    <location>
        <begin position="663"/>
        <end position="881"/>
    </location>
</feature>
<feature type="domain" description="ATPase BadF/BadG/BcrA/BcrD type" evidence="5">
    <location>
        <begin position="320"/>
        <end position="574"/>
    </location>
</feature>
<dbReference type="CDD" id="cd24034">
    <property type="entry name" value="ASKHA_NBD_O66634-like_rpt1"/>
    <property type="match status" value="1"/>
</dbReference>
<reference evidence="7" key="1">
    <citation type="submission" date="2020-08" db="EMBL/GenBank/DDBJ databases">
        <title>Genome public.</title>
        <authorList>
            <person name="Liu C."/>
            <person name="Sun Q."/>
        </authorList>
    </citation>
    <scope>NUCLEOTIDE SEQUENCE</scope>
    <source>
        <strain evidence="7">NSJ-12</strain>
    </source>
</reference>
<evidence type="ECO:0000256" key="3">
    <source>
        <dbReference type="ARBA" id="ARBA00023004"/>
    </source>
</evidence>
<evidence type="ECO:0000256" key="4">
    <source>
        <dbReference type="ARBA" id="ARBA00023014"/>
    </source>
</evidence>
<evidence type="ECO:0000259" key="5">
    <source>
        <dbReference type="Pfam" id="PF01869"/>
    </source>
</evidence>
<dbReference type="RefSeq" id="WP_249331290.1">
    <property type="nucleotide sequence ID" value="NZ_JACRSY010000002.1"/>
</dbReference>
<dbReference type="NCBIfam" id="TIGR00241">
    <property type="entry name" value="CoA_E_activ"/>
    <property type="match status" value="1"/>
</dbReference>
<gene>
    <name evidence="7" type="ORF">H8718_01630</name>
</gene>
<evidence type="ECO:0000259" key="6">
    <source>
        <dbReference type="Pfam" id="PF09989"/>
    </source>
</evidence>
<evidence type="ECO:0000256" key="2">
    <source>
        <dbReference type="ARBA" id="ARBA00022723"/>
    </source>
</evidence>
<name>A0A926IC12_9FIRM</name>
<protein>
    <submittedName>
        <fullName evidence="7">2-hydroxyglutaryl-CoA dehydratase</fullName>
    </submittedName>
</protein>
<dbReference type="InterPro" id="IPR008275">
    <property type="entry name" value="CoA_E_activase_dom"/>
</dbReference>
<dbReference type="InterPro" id="IPR051805">
    <property type="entry name" value="Dehydratase_Activator_Redct"/>
</dbReference>
<dbReference type="SUPFAM" id="SSF53067">
    <property type="entry name" value="Actin-like ATPase domain"/>
    <property type="match status" value="2"/>
</dbReference>
<keyword evidence="3" id="KW-0408">Iron</keyword>
<dbReference type="EMBL" id="JACRSY010000002">
    <property type="protein sequence ID" value="MBC8578242.1"/>
    <property type="molecule type" value="Genomic_DNA"/>
</dbReference>
<keyword evidence="2" id="KW-0479">Metal-binding</keyword>
<sequence>MSYKIGIDAGSTTLKVVVLDETEEIIYSSYDRHYSQIRKKLLEELDQIQPLIEGKELKIAVTGSAGYGIAEETDLEFVQEVFATAFLVREEKMDIDVVIELGGEDAKIIFLTGGLEERMNSTCAGGTGAFIDQMAALMNISTQELDEMSLQHTSLYSIASRCGVFAKSDIQPLLNQGASKEDISASIFQAVVDQTIVGLAQGRKIEGRVMFLGGPLFFYEGLKRCFKEALKLNEEDTVFPENGQLFVALGCAKFSGSSKKTYSIETLKTILRKEYKKDNRLLQLQPLFQNEEAYKIFKARHDAYQLIKMPIEHYKGKAYLGIDAGSTTTKMVLIGENEEILYEFYASNQGNPVEIIRRELSKVYELCKDKITICGSGVTGYGEDLIKHAFKIDIGIVETLAHFTAAHYFDPQVSFILDIGGQDIKCFKIASGRIQSIMLNEACSSGCGSFIETFAMQMGYDVKHFAQIALFAKHPVDLGSRCTVFMNSSVKEAQKEGASIEDVSAGLAMSVVKNALYKVIRTTNVEELGDHIVVQGGTLLNDAILRSLELELHKETIRPNIAGLMGAFGVALYAKENVKEKTTLIPIEKLEHFRHISKVTNCNLCTNHCHLIVNCFGEKERYISGNRCERPVGKLKEKLPNLYAYKYNKIRKLGVTNGTRGVTVGIPVVLNMYELIPFWSKFFETLGFNVVLSSASNKKLYRDGEYSIPSDTVCYPAKLAHGHIESLLKLKPDFIFYPCMSYNLDEGISDNHFNCPIVAYYPEVLTSNIEGLKQVEMLTPYIDFNHPKSLSKSLYKLFREKGYDLSKKQIDMALEKGFIALHTYYEDIRIEARMAIDYARLHHKPIVVLAGRPYHIDPEINHGIDQLLNDLGAVVVSEDSICPKDEKPEVNILNQWTYQARLYNTAHYVARQKDIDLIQLVSFGCGTDAITSDEINSILQRAGKLYTQLKIDETSNLGAAKIRIRSMFAKAIEGQGRKSYAKL</sequence>
<dbReference type="GO" id="GO:0051536">
    <property type="term" value="F:iron-sulfur cluster binding"/>
    <property type="evidence" value="ECO:0007669"/>
    <property type="project" value="UniProtKB-KW"/>
</dbReference>
<comment type="caution">
    <text evidence="7">The sequence shown here is derived from an EMBL/GenBank/DDBJ whole genome shotgun (WGS) entry which is preliminary data.</text>
</comment>
<dbReference type="InterPro" id="IPR043129">
    <property type="entry name" value="ATPase_NBD"/>
</dbReference>
<accession>A0A926IC12</accession>
<dbReference type="Pfam" id="PF09989">
    <property type="entry name" value="DUF2229"/>
    <property type="match status" value="1"/>
</dbReference>
<dbReference type="GO" id="GO:0046872">
    <property type="term" value="F:metal ion binding"/>
    <property type="evidence" value="ECO:0007669"/>
    <property type="project" value="UniProtKB-KW"/>
</dbReference>
<dbReference type="PANTHER" id="PTHR32329:SF4">
    <property type="entry name" value="ACTIVATOR OF 2-HYDROXYACYL-COA DEHYDRATASE"/>
    <property type="match status" value="1"/>
</dbReference>